<gene>
    <name evidence="2" type="ORF">SAMN05216429_1061</name>
</gene>
<keyword evidence="1" id="KW-0472">Membrane</keyword>
<keyword evidence="1" id="KW-0812">Transmembrane</keyword>
<evidence type="ECO:0000256" key="1">
    <source>
        <dbReference type="SAM" id="Phobius"/>
    </source>
</evidence>
<dbReference type="Proteomes" id="UP000199445">
    <property type="component" value="Unassembled WGS sequence"/>
</dbReference>
<feature type="transmembrane region" description="Helical" evidence="1">
    <location>
        <begin position="43"/>
        <end position="65"/>
    </location>
</feature>
<name>A0A1I3U8H7_9GAMM</name>
<evidence type="ECO:0000313" key="3">
    <source>
        <dbReference type="Proteomes" id="UP000199445"/>
    </source>
</evidence>
<dbReference type="AlphaFoldDB" id="A0A1I3U8H7"/>
<evidence type="ECO:0000313" key="2">
    <source>
        <dbReference type="EMBL" id="SFJ78919.1"/>
    </source>
</evidence>
<keyword evidence="1" id="KW-1133">Transmembrane helix</keyword>
<proteinExistence type="predicted"/>
<sequence>MQLSLLKGFANVTKFELKDGMKPTDIVFKDFFSEHTRRTRKTLLILASVLVLLSIEGLSLKRFVWFEVDDFEHTRPIILGATTLGLVYFYLSFLIYSWHDFRQWRSTAQIYQAIQAYGYLLQIHATLQVLNKSIAEIAAAKLPLSNDIDQKIKYFVGSGSKFYEDRLSKAGDDLARVFTEQRNLKFGQWIKLSTVDLGFPVLVGAFAIEKNSHLLAPFLRLVIG</sequence>
<accession>A0A1I3U8H7</accession>
<protein>
    <submittedName>
        <fullName evidence="2">Uncharacterized protein</fullName>
    </submittedName>
</protein>
<reference evidence="2 3" key="1">
    <citation type="submission" date="2016-10" db="EMBL/GenBank/DDBJ databases">
        <authorList>
            <person name="de Groot N.N."/>
        </authorList>
    </citation>
    <scope>NUCLEOTIDE SEQUENCE [LARGE SCALE GENOMIC DNA]</scope>
    <source>
        <strain evidence="2 3">IBRC-M 10445</strain>
    </source>
</reference>
<feature type="transmembrane region" description="Helical" evidence="1">
    <location>
        <begin position="77"/>
        <end position="96"/>
    </location>
</feature>
<dbReference type="EMBL" id="FOSC01000006">
    <property type="protein sequence ID" value="SFJ78919.1"/>
    <property type="molecule type" value="Genomic_DNA"/>
</dbReference>
<organism evidence="2 3">
    <name type="scientific">Marinobacter persicus</name>
    <dbReference type="NCBI Taxonomy" id="930118"/>
    <lineage>
        <taxon>Bacteria</taxon>
        <taxon>Pseudomonadati</taxon>
        <taxon>Pseudomonadota</taxon>
        <taxon>Gammaproteobacteria</taxon>
        <taxon>Pseudomonadales</taxon>
        <taxon>Marinobacteraceae</taxon>
        <taxon>Marinobacter</taxon>
    </lineage>
</organism>
<keyword evidence="3" id="KW-1185">Reference proteome</keyword>